<reference evidence="1" key="1">
    <citation type="submission" date="2019-03" db="EMBL/GenBank/DDBJ databases">
        <title>Single cell metagenomics reveals metabolic interactions within the superorganism composed of flagellate Streblomastix strix and complex community of Bacteroidetes bacteria on its surface.</title>
        <authorList>
            <person name="Treitli S.C."/>
            <person name="Kolisko M."/>
            <person name="Husnik F."/>
            <person name="Keeling P."/>
            <person name="Hampl V."/>
        </authorList>
    </citation>
    <scope>NUCLEOTIDE SEQUENCE</scope>
    <source>
        <strain evidence="1">STM</strain>
    </source>
</reference>
<protein>
    <submittedName>
        <fullName evidence="1">Uncharacterized protein</fullName>
    </submittedName>
</protein>
<accession>A0A5J4QBU3</accession>
<organism evidence="1">
    <name type="scientific">termite gut metagenome</name>
    <dbReference type="NCBI Taxonomy" id="433724"/>
    <lineage>
        <taxon>unclassified sequences</taxon>
        <taxon>metagenomes</taxon>
        <taxon>organismal metagenomes</taxon>
    </lineage>
</organism>
<sequence>MKDASKVKHSSRTSTFTGTTSGSMAIIQLPCSNPYSILCFEDFIAEVQRRFNVEKNAKDEANAFILSMGLLDEFAQFSKDFHSDDMYKLCKDLLDGVCVDGKQPDAFAK</sequence>
<proteinExistence type="predicted"/>
<dbReference type="AlphaFoldDB" id="A0A5J4QBU3"/>
<name>A0A5J4QBU3_9ZZZZ</name>
<dbReference type="EMBL" id="SNRY01004140">
    <property type="protein sequence ID" value="KAA6318599.1"/>
    <property type="molecule type" value="Genomic_DNA"/>
</dbReference>
<evidence type="ECO:0000313" key="1">
    <source>
        <dbReference type="EMBL" id="KAA6318599.1"/>
    </source>
</evidence>
<gene>
    <name evidence="1" type="ORF">EZS27_031416</name>
</gene>
<comment type="caution">
    <text evidence="1">The sequence shown here is derived from an EMBL/GenBank/DDBJ whole genome shotgun (WGS) entry which is preliminary data.</text>
</comment>